<feature type="repeat" description="WD" evidence="13">
    <location>
        <begin position="457"/>
        <end position="489"/>
    </location>
</feature>
<dbReference type="InterPro" id="IPR036322">
    <property type="entry name" value="WD40_repeat_dom_sf"/>
</dbReference>
<gene>
    <name evidence="17" type="ORF">RND81_09G190500</name>
</gene>
<dbReference type="Gene3D" id="3.30.40.10">
    <property type="entry name" value="Zinc/RING finger domain, C3HC4 (zinc finger)"/>
    <property type="match status" value="1"/>
</dbReference>
<evidence type="ECO:0000256" key="13">
    <source>
        <dbReference type="PROSITE-ProRule" id="PRU00221"/>
    </source>
</evidence>
<dbReference type="EMBL" id="JBDFQZ010000009">
    <property type="protein sequence ID" value="KAK9691335.1"/>
    <property type="molecule type" value="Genomic_DNA"/>
</dbReference>
<dbReference type="PROSITE" id="PS00678">
    <property type="entry name" value="WD_REPEATS_1"/>
    <property type="match status" value="1"/>
</dbReference>
<evidence type="ECO:0000256" key="8">
    <source>
        <dbReference type="ARBA" id="ARBA00022833"/>
    </source>
</evidence>
<dbReference type="SMART" id="SM00184">
    <property type="entry name" value="RING"/>
    <property type="match status" value="1"/>
</dbReference>
<evidence type="ECO:0000256" key="14">
    <source>
        <dbReference type="SAM" id="Coils"/>
    </source>
</evidence>
<feature type="repeat" description="WD" evidence="13">
    <location>
        <begin position="543"/>
        <end position="583"/>
    </location>
</feature>
<dbReference type="SMART" id="SM00320">
    <property type="entry name" value="WD40"/>
    <property type="match status" value="7"/>
</dbReference>
<dbReference type="AlphaFoldDB" id="A0AAW1IPT8"/>
<dbReference type="Proteomes" id="UP001443914">
    <property type="component" value="Unassembled WGS sequence"/>
</dbReference>
<comment type="caution">
    <text evidence="17">The sequence shown here is derived from an EMBL/GenBank/DDBJ whole genome shotgun (WGS) entry which is preliminary data.</text>
</comment>
<dbReference type="SUPFAM" id="SSF50978">
    <property type="entry name" value="WD40 repeat-like"/>
    <property type="match status" value="1"/>
</dbReference>
<dbReference type="InterPro" id="IPR019775">
    <property type="entry name" value="WD40_repeat_CS"/>
</dbReference>
<dbReference type="Gene3D" id="2.130.10.10">
    <property type="entry name" value="YVTN repeat-like/Quinoprotein amine dehydrogenase"/>
    <property type="match status" value="1"/>
</dbReference>
<evidence type="ECO:0000256" key="2">
    <source>
        <dbReference type="ARBA" id="ARBA00022574"/>
    </source>
</evidence>
<evidence type="ECO:0000256" key="6">
    <source>
        <dbReference type="ARBA" id="ARBA00022771"/>
    </source>
</evidence>
<keyword evidence="7" id="KW-0833">Ubl conjugation pathway</keyword>
<dbReference type="FunFam" id="2.130.10.10:FF:000090">
    <property type="entry name" value="E3 ubiquitin-protein ligase RFWD2 isoform X1"/>
    <property type="match status" value="1"/>
</dbReference>
<keyword evidence="4" id="KW-0479">Metal-binding</keyword>
<sequence>MEERSTAAGALVPLRKPSSPDTATPRLPDTGTAVVAAAESAEMDKDLMCPICMQLIKDAFLTACGHSFCYMCIITHLRNKSDCPCCARHLTKNQLYPNFLLDKLLKKALAQQVSKFASPTEQFRRAIQQGCDVSVMEVNTLLSLLSEKKKKMEQEEAERNKQIMLDFLYCLRKQKVDELSEVRTDLQYIKEDIGAVERHRMELYRARERHSVKMRMLGDDPTQKSRPSTADRTSGGVSSGSQNSLGGLAAGGSQNINTDGNGQSSSHGPSRKDGSSGLDSQHISQSGLAVMRKKKIHTQFNDLQECYLQKRRQSTSQTLKQDKQDANFIQREGYHAGLAEFQSVLSTFTRYSRLRVIAELRHGDPFHSSNIISSIEFDRDDELFATAGVSRRIKVFDFSSVVNEPADAHCPVAEMSTLSKLSCLSWNKFTKNQIASSDYEGIVTVWDVTTRQSVMEYEEHEKRAWSVDFSRMEPTMLVSGSDDCKVKIWCTRQEASVINIDMKANICSVKYNPGSSYHVAVGSADHHIHYYDLRNVSLPVQAFCGHKKAVSYVKFLSTTELASASTDSTLKLWDVKDSLPVRSFGGHTNDRNFVGLTANSEYISCGSETNEVFVYHKEISRPVTWHKFGSPDAEAADEDAGSYFISSVCWRSDSPTLLTANSQGTIKVLVLAA</sequence>
<dbReference type="InterPro" id="IPR001680">
    <property type="entry name" value="WD40_rpt"/>
</dbReference>
<evidence type="ECO:0000256" key="1">
    <source>
        <dbReference type="ARBA" id="ARBA00004123"/>
    </source>
</evidence>
<evidence type="ECO:0000256" key="3">
    <source>
        <dbReference type="ARBA" id="ARBA00022679"/>
    </source>
</evidence>
<comment type="subcellular location">
    <subcellularLocation>
        <location evidence="1">Nucleus</location>
    </subcellularLocation>
</comment>
<dbReference type="Pfam" id="PF00400">
    <property type="entry name" value="WD40"/>
    <property type="match status" value="3"/>
</dbReference>
<dbReference type="GO" id="GO:0042802">
    <property type="term" value="F:identical protein binding"/>
    <property type="evidence" value="ECO:0007669"/>
    <property type="project" value="UniProtKB-ARBA"/>
</dbReference>
<dbReference type="GO" id="GO:0043161">
    <property type="term" value="P:proteasome-mediated ubiquitin-dependent protein catabolic process"/>
    <property type="evidence" value="ECO:0007669"/>
    <property type="project" value="TreeGrafter"/>
</dbReference>
<dbReference type="InterPro" id="IPR042755">
    <property type="entry name" value="COP1"/>
</dbReference>
<evidence type="ECO:0000313" key="17">
    <source>
        <dbReference type="EMBL" id="KAK9691335.1"/>
    </source>
</evidence>
<evidence type="ECO:0000256" key="15">
    <source>
        <dbReference type="SAM" id="MobiDB-lite"/>
    </source>
</evidence>
<feature type="compositionally biased region" description="Polar residues" evidence="15">
    <location>
        <begin position="224"/>
        <end position="245"/>
    </location>
</feature>
<reference evidence="17" key="1">
    <citation type="submission" date="2024-03" db="EMBL/GenBank/DDBJ databases">
        <title>WGS assembly of Saponaria officinalis var. Norfolk2.</title>
        <authorList>
            <person name="Jenkins J."/>
            <person name="Shu S."/>
            <person name="Grimwood J."/>
            <person name="Barry K."/>
            <person name="Goodstein D."/>
            <person name="Schmutz J."/>
            <person name="Leebens-Mack J."/>
            <person name="Osbourn A."/>
        </authorList>
    </citation>
    <scope>NUCLEOTIDE SEQUENCE [LARGE SCALE GENOMIC DNA]</scope>
    <source>
        <strain evidence="17">JIC</strain>
    </source>
</reference>
<dbReference type="SUPFAM" id="SSF57850">
    <property type="entry name" value="RING/U-box"/>
    <property type="match status" value="1"/>
</dbReference>
<keyword evidence="6 12" id="KW-0863">Zinc-finger</keyword>
<keyword evidence="18" id="KW-1185">Reference proteome</keyword>
<keyword evidence="8" id="KW-0862">Zinc</keyword>
<keyword evidence="5" id="KW-0677">Repeat</keyword>
<dbReference type="PROSITE" id="PS50082">
    <property type="entry name" value="WD_REPEATS_2"/>
    <property type="match status" value="2"/>
</dbReference>
<keyword evidence="10" id="KW-0539">Nucleus</keyword>
<dbReference type="PANTHER" id="PTHR44080:SF1">
    <property type="entry name" value="E3 UBIQUITIN-PROTEIN LIGASE COP1"/>
    <property type="match status" value="1"/>
</dbReference>
<dbReference type="PROSITE" id="PS50294">
    <property type="entry name" value="WD_REPEATS_REGION"/>
    <property type="match status" value="1"/>
</dbReference>
<feature type="coiled-coil region" evidence="14">
    <location>
        <begin position="135"/>
        <end position="162"/>
    </location>
</feature>
<evidence type="ECO:0000256" key="11">
    <source>
        <dbReference type="ARBA" id="ARBA00084091"/>
    </source>
</evidence>
<proteinExistence type="predicted"/>
<evidence type="ECO:0000256" key="5">
    <source>
        <dbReference type="ARBA" id="ARBA00022737"/>
    </source>
</evidence>
<dbReference type="Pfam" id="PF13923">
    <property type="entry name" value="zf-C3HC4_2"/>
    <property type="match status" value="1"/>
</dbReference>
<evidence type="ECO:0000313" key="18">
    <source>
        <dbReference type="Proteomes" id="UP001443914"/>
    </source>
</evidence>
<keyword evidence="3" id="KW-0808">Transferase</keyword>
<keyword evidence="9 14" id="KW-0175">Coiled coil</keyword>
<dbReference type="PROSITE" id="PS50089">
    <property type="entry name" value="ZF_RING_2"/>
    <property type="match status" value="1"/>
</dbReference>
<evidence type="ECO:0000256" key="10">
    <source>
        <dbReference type="ARBA" id="ARBA00023242"/>
    </source>
</evidence>
<evidence type="ECO:0000256" key="9">
    <source>
        <dbReference type="ARBA" id="ARBA00023054"/>
    </source>
</evidence>
<keyword evidence="2 13" id="KW-0853">WD repeat</keyword>
<evidence type="ECO:0000259" key="16">
    <source>
        <dbReference type="PROSITE" id="PS50089"/>
    </source>
</evidence>
<feature type="domain" description="RING-type" evidence="16">
    <location>
        <begin position="49"/>
        <end position="86"/>
    </location>
</feature>
<feature type="region of interest" description="Disordered" evidence="15">
    <location>
        <begin position="1"/>
        <end position="30"/>
    </location>
</feature>
<dbReference type="InterPro" id="IPR017907">
    <property type="entry name" value="Znf_RING_CS"/>
</dbReference>
<dbReference type="CDD" id="cd16504">
    <property type="entry name" value="RING-HC_COP1"/>
    <property type="match status" value="1"/>
</dbReference>
<dbReference type="PANTHER" id="PTHR44080">
    <property type="entry name" value="E3 UBIQUITIN-PROTEIN LIGASE COP1"/>
    <property type="match status" value="1"/>
</dbReference>
<keyword evidence="11" id="KW-0607">Phytochrome signaling pathway</keyword>
<evidence type="ECO:0000256" key="12">
    <source>
        <dbReference type="PROSITE-ProRule" id="PRU00175"/>
    </source>
</evidence>
<dbReference type="GO" id="GO:0005634">
    <property type="term" value="C:nucleus"/>
    <property type="evidence" value="ECO:0007669"/>
    <property type="project" value="UniProtKB-SubCell"/>
</dbReference>
<dbReference type="PROSITE" id="PS00518">
    <property type="entry name" value="ZF_RING_1"/>
    <property type="match status" value="1"/>
</dbReference>
<dbReference type="GO" id="GO:0009585">
    <property type="term" value="P:red, far-red light phototransduction"/>
    <property type="evidence" value="ECO:0007669"/>
    <property type="project" value="UniProtKB-KW"/>
</dbReference>
<dbReference type="InterPro" id="IPR015943">
    <property type="entry name" value="WD40/YVTN_repeat-like_dom_sf"/>
</dbReference>
<feature type="region of interest" description="Disordered" evidence="15">
    <location>
        <begin position="212"/>
        <end position="288"/>
    </location>
</feature>
<name>A0AAW1IPT8_SAPOF</name>
<dbReference type="GO" id="GO:0008270">
    <property type="term" value="F:zinc ion binding"/>
    <property type="evidence" value="ECO:0007669"/>
    <property type="project" value="UniProtKB-KW"/>
</dbReference>
<dbReference type="InterPro" id="IPR001841">
    <property type="entry name" value="Znf_RING"/>
</dbReference>
<evidence type="ECO:0000256" key="7">
    <source>
        <dbReference type="ARBA" id="ARBA00022786"/>
    </source>
</evidence>
<dbReference type="InterPro" id="IPR013083">
    <property type="entry name" value="Znf_RING/FYVE/PHD"/>
</dbReference>
<evidence type="ECO:0000256" key="4">
    <source>
        <dbReference type="ARBA" id="ARBA00022723"/>
    </source>
</evidence>
<accession>A0AAW1IPT8</accession>
<feature type="compositionally biased region" description="Polar residues" evidence="15">
    <location>
        <begin position="277"/>
        <end position="287"/>
    </location>
</feature>
<protein>
    <recommendedName>
        <fullName evidence="16">RING-type domain-containing protein</fullName>
    </recommendedName>
</protein>
<feature type="compositionally biased region" description="Polar residues" evidence="15">
    <location>
        <begin position="252"/>
        <end position="268"/>
    </location>
</feature>
<organism evidence="17 18">
    <name type="scientific">Saponaria officinalis</name>
    <name type="common">Common soapwort</name>
    <name type="synonym">Lychnis saponaria</name>
    <dbReference type="NCBI Taxonomy" id="3572"/>
    <lineage>
        <taxon>Eukaryota</taxon>
        <taxon>Viridiplantae</taxon>
        <taxon>Streptophyta</taxon>
        <taxon>Embryophyta</taxon>
        <taxon>Tracheophyta</taxon>
        <taxon>Spermatophyta</taxon>
        <taxon>Magnoliopsida</taxon>
        <taxon>eudicotyledons</taxon>
        <taxon>Gunneridae</taxon>
        <taxon>Pentapetalae</taxon>
        <taxon>Caryophyllales</taxon>
        <taxon>Caryophyllaceae</taxon>
        <taxon>Caryophylleae</taxon>
        <taxon>Saponaria</taxon>
    </lineage>
</organism>
<dbReference type="GO" id="GO:0061630">
    <property type="term" value="F:ubiquitin protein ligase activity"/>
    <property type="evidence" value="ECO:0007669"/>
    <property type="project" value="InterPro"/>
</dbReference>
<feature type="compositionally biased region" description="Basic and acidic residues" evidence="15">
    <location>
        <begin position="212"/>
        <end position="223"/>
    </location>
</feature>